<evidence type="ECO:0000256" key="1">
    <source>
        <dbReference type="SAM" id="MobiDB-lite"/>
    </source>
</evidence>
<dbReference type="EMBL" id="JARJJS010000002">
    <property type="protein sequence ID" value="MDF4025551.1"/>
    <property type="molecule type" value="Genomic_DNA"/>
</dbReference>
<accession>A0ABT6BBP6</accession>
<feature type="region of interest" description="Disordered" evidence="1">
    <location>
        <begin position="1"/>
        <end position="186"/>
    </location>
</feature>
<keyword evidence="3" id="KW-1185">Reference proteome</keyword>
<proteinExistence type="predicted"/>
<protein>
    <submittedName>
        <fullName evidence="2">DUF6496 domain-containing protein</fullName>
    </submittedName>
</protein>
<feature type="compositionally biased region" description="Low complexity" evidence="1">
    <location>
        <begin position="82"/>
        <end position="93"/>
    </location>
</feature>
<organism evidence="2 3">
    <name type="scientific">Luteibacter sahnii</name>
    <dbReference type="NCBI Taxonomy" id="3021977"/>
    <lineage>
        <taxon>Bacteria</taxon>
        <taxon>Pseudomonadati</taxon>
        <taxon>Pseudomonadota</taxon>
        <taxon>Gammaproteobacteria</taxon>
        <taxon>Lysobacterales</taxon>
        <taxon>Rhodanobacteraceae</taxon>
        <taxon>Luteibacter</taxon>
    </lineage>
</organism>
<dbReference type="Pfam" id="PF20106">
    <property type="entry name" value="DUF6496"/>
    <property type="match status" value="1"/>
</dbReference>
<feature type="compositionally biased region" description="Low complexity" evidence="1">
    <location>
        <begin position="109"/>
        <end position="123"/>
    </location>
</feature>
<feature type="compositionally biased region" description="Basic residues" evidence="1">
    <location>
        <begin position="96"/>
        <end position="108"/>
    </location>
</feature>
<sequence length="186" mass="19375">MPEKATLARARKDKKEGKSPSTQAGEFVKEEIEHVRDGKHGARSTKQAIAIGLSKARRAGVNAAPSRSASPATRKKASQDMAASSGSSTGGNARKTAFRKRPATKSARKTATTSATRSRASRSALKREGQGAVSKRALASQGRKAAAKRTVADRSAAAKKAARTKGPAARKAAAEKAARTRARKAS</sequence>
<evidence type="ECO:0000313" key="2">
    <source>
        <dbReference type="EMBL" id="MDF4025551.1"/>
    </source>
</evidence>
<feature type="compositionally biased region" description="Low complexity" evidence="1">
    <location>
        <begin position="153"/>
        <end position="171"/>
    </location>
</feature>
<evidence type="ECO:0000313" key="3">
    <source>
        <dbReference type="Proteomes" id="UP001528850"/>
    </source>
</evidence>
<name>A0ABT6BBP6_9GAMM</name>
<reference evidence="2 3" key="1">
    <citation type="journal article" date="2024" name="Curr. Microbiol.">
        <title>Luteibacter sahnii sp. nov., A Novel Yellow-Colored Xanthomonadin Pigment Producing Probiotic Bacterium from Healthy Rice Seed Microbiome.</title>
        <authorList>
            <person name="Jaiswal G."/>
            <person name="Rana R."/>
            <person name="Nayak P.K."/>
            <person name="Chouhan R."/>
            <person name="Gandhi S.G."/>
            <person name="Patel H.K."/>
            <person name="Patil P.B."/>
        </authorList>
    </citation>
    <scope>NUCLEOTIDE SEQUENCE [LARGE SCALE GENOMIC DNA]</scope>
    <source>
        <strain evidence="2 3">PPL201</strain>
    </source>
</reference>
<gene>
    <name evidence="2" type="ORF">P3W24_11300</name>
</gene>
<feature type="compositionally biased region" description="Basic and acidic residues" evidence="1">
    <location>
        <begin position="27"/>
        <end position="40"/>
    </location>
</feature>
<feature type="compositionally biased region" description="Low complexity" evidence="1">
    <location>
        <begin position="63"/>
        <end position="72"/>
    </location>
</feature>
<dbReference type="Proteomes" id="UP001528850">
    <property type="component" value="Unassembled WGS sequence"/>
</dbReference>
<comment type="caution">
    <text evidence="2">The sequence shown here is derived from an EMBL/GenBank/DDBJ whole genome shotgun (WGS) entry which is preliminary data.</text>
</comment>
<dbReference type="InterPro" id="IPR045468">
    <property type="entry name" value="DUF6496"/>
</dbReference>